<dbReference type="OrthoDB" id="1744046at2759"/>
<dbReference type="AlphaFoldDB" id="A0A7J6X3K2"/>
<keyword evidence="6" id="KW-1185">Reference proteome</keyword>
<dbReference type="EMBL" id="JABWDY010006023">
    <property type="protein sequence ID" value="KAF5203963.1"/>
    <property type="molecule type" value="Genomic_DNA"/>
</dbReference>
<keyword evidence="2" id="KW-0963">Cytoplasm</keyword>
<dbReference type="GO" id="GO:0008574">
    <property type="term" value="F:plus-end-directed microtubule motor activity"/>
    <property type="evidence" value="ECO:0007669"/>
    <property type="project" value="TreeGrafter"/>
</dbReference>
<dbReference type="GO" id="GO:0005876">
    <property type="term" value="C:spindle microtubule"/>
    <property type="evidence" value="ECO:0007669"/>
    <property type="project" value="TreeGrafter"/>
</dbReference>
<comment type="subcellular location">
    <subcellularLocation>
        <location evidence="1">Cytoplasm</location>
        <location evidence="1">Cytoskeleton</location>
    </subcellularLocation>
</comment>
<evidence type="ECO:0000313" key="6">
    <source>
        <dbReference type="Proteomes" id="UP000554482"/>
    </source>
</evidence>
<comment type="caution">
    <text evidence="5">The sequence shown here is derived from an EMBL/GenBank/DDBJ whole genome shotgun (WGS) entry which is preliminary data.</text>
</comment>
<keyword evidence="4" id="KW-0206">Cytoskeleton</keyword>
<dbReference type="GO" id="GO:0072686">
    <property type="term" value="C:mitotic spindle"/>
    <property type="evidence" value="ECO:0007669"/>
    <property type="project" value="TreeGrafter"/>
</dbReference>
<organism evidence="5 6">
    <name type="scientific">Thalictrum thalictroides</name>
    <name type="common">Rue-anemone</name>
    <name type="synonym">Anemone thalictroides</name>
    <dbReference type="NCBI Taxonomy" id="46969"/>
    <lineage>
        <taxon>Eukaryota</taxon>
        <taxon>Viridiplantae</taxon>
        <taxon>Streptophyta</taxon>
        <taxon>Embryophyta</taxon>
        <taxon>Tracheophyta</taxon>
        <taxon>Spermatophyta</taxon>
        <taxon>Magnoliopsida</taxon>
        <taxon>Ranunculales</taxon>
        <taxon>Ranunculaceae</taxon>
        <taxon>Thalictroideae</taxon>
        <taxon>Thalictrum</taxon>
    </lineage>
</organism>
<evidence type="ECO:0000256" key="1">
    <source>
        <dbReference type="ARBA" id="ARBA00004245"/>
    </source>
</evidence>
<keyword evidence="3" id="KW-0505">Motor protein</keyword>
<dbReference type="InterPro" id="IPR047149">
    <property type="entry name" value="KIF11-like"/>
</dbReference>
<sequence>MHSLIPSPLSLFLEDLFPQALHASEFVSTENALAHQACVLQSDLEKSHKDNASLFSKLAREDKLNSENRSVVDDFQASLSQKIGTLCSTVATSMSEQHGHLECVNKLCQSFLEIHEKLVSDLKKKMAASKALFTSHMEAMQNVVHLHKASNNAGLGEISSLALANASAHLATMDGEASSIFADLQAMLSSQQGEMALFVRELREKFHKNIAKFHKSYEEQNPNQKNYVLIYLVWFLFTLIVKRTG</sequence>
<reference evidence="5 6" key="1">
    <citation type="submission" date="2020-06" db="EMBL/GenBank/DDBJ databases">
        <title>Transcriptomic and genomic resources for Thalictrum thalictroides and T. hernandezii: Facilitating candidate gene discovery in an emerging model plant lineage.</title>
        <authorList>
            <person name="Arias T."/>
            <person name="Riano-Pachon D.M."/>
            <person name="Di Stilio V.S."/>
        </authorList>
    </citation>
    <scope>NUCLEOTIDE SEQUENCE [LARGE SCALE GENOMIC DNA]</scope>
    <source>
        <strain evidence="6">cv. WT478/WT964</strain>
        <tissue evidence="5">Leaves</tissue>
    </source>
</reference>
<proteinExistence type="predicted"/>
<dbReference type="Proteomes" id="UP000554482">
    <property type="component" value="Unassembled WGS sequence"/>
</dbReference>
<evidence type="ECO:0000256" key="3">
    <source>
        <dbReference type="ARBA" id="ARBA00023175"/>
    </source>
</evidence>
<dbReference type="PANTHER" id="PTHR47970:SF12">
    <property type="entry name" value="KINESIN FAMILY MEMBER 11"/>
    <property type="match status" value="1"/>
</dbReference>
<protein>
    <submittedName>
        <fullName evidence="5">Kinesin-like protein kin-5c</fullName>
    </submittedName>
</protein>
<dbReference type="GO" id="GO:0051231">
    <property type="term" value="P:spindle elongation"/>
    <property type="evidence" value="ECO:0007669"/>
    <property type="project" value="TreeGrafter"/>
</dbReference>
<evidence type="ECO:0000313" key="5">
    <source>
        <dbReference type="EMBL" id="KAF5203963.1"/>
    </source>
</evidence>
<name>A0A7J6X3K2_THATH</name>
<dbReference type="PANTHER" id="PTHR47970">
    <property type="entry name" value="KINESIN-LIKE PROTEIN KIF11"/>
    <property type="match status" value="1"/>
</dbReference>
<evidence type="ECO:0000256" key="4">
    <source>
        <dbReference type="ARBA" id="ARBA00023212"/>
    </source>
</evidence>
<accession>A0A7J6X3K2</accession>
<evidence type="ECO:0000256" key="2">
    <source>
        <dbReference type="ARBA" id="ARBA00022490"/>
    </source>
</evidence>
<gene>
    <name evidence="5" type="ORF">FRX31_006450</name>
</gene>
<dbReference type="GO" id="GO:0090307">
    <property type="term" value="P:mitotic spindle assembly"/>
    <property type="evidence" value="ECO:0007669"/>
    <property type="project" value="TreeGrafter"/>
</dbReference>